<sequence length="514" mass="59081">MASAALSAIAGALLSPLRDISLEKLISYLWDYLSSSPSPSSPDEEETQQQLMDSLEALEDVKLNVKVMQSRIMRLFEKHKQNERVVGLHNKLKDVSYDIQDLESEMKYMELERKVQEINKADQETFTASQSSRGLKRLFKFSPQSSEKKRRLLTSSQSLGLSTDDELVRKITSIIKQINSIESKLKDEIKLEEWFDQITLNGVYDPREQLHFTQNKRVTTSSTFDREIYGRDDEIQRLIGFLKEPNVNDNISIVPIIGMGGMGKTTLAQVVFNIREVENYFDKKAWICVSHHFDRFRITKEIVDIISPIVQCGNTTNLDLLERELERHLTGKKFLLVLDDVWSDEWQHLLIPLQSAQPQAVKIIVTCRDPTVLKSIDKGNQIILEGLCDQDYWSFFVNCAFAKKNPNNYSQALHDIGKCIIRKLKGSPLAAKTVGKLLGRSLTEKHWKDVLESDLWKLETDAHDIMPALALSYYHLPRHLQQCFVFCSVVPKSYVCYVDDLISMWIANGLYTRK</sequence>
<evidence type="ECO:0000313" key="4">
    <source>
        <dbReference type="RefSeq" id="XP_039132225.1"/>
    </source>
</evidence>
<dbReference type="InterPro" id="IPR027417">
    <property type="entry name" value="P-loop_NTPase"/>
</dbReference>
<dbReference type="PRINTS" id="PR00364">
    <property type="entry name" value="DISEASERSIST"/>
</dbReference>
<dbReference type="RefSeq" id="XP_039132227.1">
    <property type="nucleotide sequence ID" value="XM_039276293.1"/>
</dbReference>
<dbReference type="SUPFAM" id="SSF52540">
    <property type="entry name" value="P-loop containing nucleoside triphosphate hydrolases"/>
    <property type="match status" value="1"/>
</dbReference>
<evidence type="ECO:0000256" key="1">
    <source>
        <dbReference type="SAM" id="Coils"/>
    </source>
</evidence>
<keyword evidence="1" id="KW-0175">Coiled coil</keyword>
<dbReference type="RefSeq" id="XP_039132226.1">
    <property type="nucleotide sequence ID" value="XM_039276292.1"/>
</dbReference>
<dbReference type="Gene3D" id="3.40.50.300">
    <property type="entry name" value="P-loop containing nucleotide triphosphate hydrolases"/>
    <property type="match status" value="1"/>
</dbReference>
<evidence type="ECO:0000313" key="5">
    <source>
        <dbReference type="RefSeq" id="XP_039132226.1"/>
    </source>
</evidence>
<gene>
    <name evidence="4 5 6" type="primary">LOC120269007</name>
</gene>
<keyword evidence="3" id="KW-1185">Reference proteome</keyword>
<dbReference type="InterPro" id="IPR002182">
    <property type="entry name" value="NB-ARC"/>
</dbReference>
<dbReference type="AlphaFoldDB" id="A0AB40BXM0"/>
<reference evidence="4 5" key="1">
    <citation type="submission" date="2025-04" db="UniProtKB">
        <authorList>
            <consortium name="RefSeq"/>
        </authorList>
    </citation>
    <scope>IDENTIFICATION</scope>
</reference>
<dbReference type="InterPro" id="IPR042197">
    <property type="entry name" value="Apaf_helical"/>
</dbReference>
<evidence type="ECO:0000259" key="2">
    <source>
        <dbReference type="Pfam" id="PF00931"/>
    </source>
</evidence>
<dbReference type="RefSeq" id="XP_039132225.1">
    <property type="nucleotide sequence ID" value="XM_039276291.1"/>
</dbReference>
<proteinExistence type="predicted"/>
<feature type="coiled-coil region" evidence="1">
    <location>
        <begin position="92"/>
        <end position="119"/>
    </location>
</feature>
<feature type="domain" description="NB-ARC" evidence="2">
    <location>
        <begin position="232"/>
        <end position="404"/>
    </location>
</feature>
<evidence type="ECO:0000313" key="3">
    <source>
        <dbReference type="Proteomes" id="UP001515500"/>
    </source>
</evidence>
<dbReference type="PANTHER" id="PTHR36766">
    <property type="entry name" value="PLANT BROAD-SPECTRUM MILDEW RESISTANCE PROTEIN RPW8"/>
    <property type="match status" value="1"/>
</dbReference>
<dbReference type="GO" id="GO:0043531">
    <property type="term" value="F:ADP binding"/>
    <property type="evidence" value="ECO:0007669"/>
    <property type="project" value="InterPro"/>
</dbReference>
<dbReference type="Proteomes" id="UP001515500">
    <property type="component" value="Chromosome 9"/>
</dbReference>
<name>A0AB40BXM0_DIOCR</name>
<accession>A0AB40BXM0</accession>
<dbReference type="GeneID" id="120269007"/>
<dbReference type="PANTHER" id="PTHR36766:SF40">
    <property type="entry name" value="DISEASE RESISTANCE PROTEIN RGA3"/>
    <property type="match status" value="1"/>
</dbReference>
<organism evidence="3 4">
    <name type="scientific">Dioscorea cayennensis subsp. rotundata</name>
    <name type="common">White Guinea yam</name>
    <name type="synonym">Dioscorea rotundata</name>
    <dbReference type="NCBI Taxonomy" id="55577"/>
    <lineage>
        <taxon>Eukaryota</taxon>
        <taxon>Viridiplantae</taxon>
        <taxon>Streptophyta</taxon>
        <taxon>Embryophyta</taxon>
        <taxon>Tracheophyta</taxon>
        <taxon>Spermatophyta</taxon>
        <taxon>Magnoliopsida</taxon>
        <taxon>Liliopsida</taxon>
        <taxon>Dioscoreales</taxon>
        <taxon>Dioscoreaceae</taxon>
        <taxon>Dioscorea</taxon>
    </lineage>
</organism>
<protein>
    <submittedName>
        <fullName evidence="4 5">Disease resistance RPP13-like protein 1</fullName>
    </submittedName>
</protein>
<evidence type="ECO:0000313" key="6">
    <source>
        <dbReference type="RefSeq" id="XP_039132227.1"/>
    </source>
</evidence>
<dbReference type="Pfam" id="PF00931">
    <property type="entry name" value="NB-ARC"/>
    <property type="match status" value="1"/>
</dbReference>
<dbReference type="Gene3D" id="1.10.8.430">
    <property type="entry name" value="Helical domain of apoptotic protease-activating factors"/>
    <property type="match status" value="1"/>
</dbReference>